<gene>
    <name evidence="4" type="primary">mtnX</name>
    <name evidence="5" type="ORF">BED47_02615</name>
</gene>
<dbReference type="NCBIfam" id="TIGR01488">
    <property type="entry name" value="HAD-SF-IB"/>
    <property type="match status" value="1"/>
</dbReference>
<dbReference type="InterPro" id="IPR006384">
    <property type="entry name" value="HAD_hydro_PyrdxlP_Pase-like"/>
</dbReference>
<keyword evidence="2 4" id="KW-0378">Hydrolase</keyword>
<evidence type="ECO:0000256" key="2">
    <source>
        <dbReference type="ARBA" id="ARBA00022801"/>
    </source>
</evidence>
<evidence type="ECO:0000256" key="1">
    <source>
        <dbReference type="ARBA" id="ARBA00022605"/>
    </source>
</evidence>
<dbReference type="Pfam" id="PF12710">
    <property type="entry name" value="HAD"/>
    <property type="match status" value="1"/>
</dbReference>
<dbReference type="InterPro" id="IPR050849">
    <property type="entry name" value="HAD-like_hydrolase_phosphatase"/>
</dbReference>
<dbReference type="HAMAP" id="MF_01680">
    <property type="entry name" value="Salvage_MtnX"/>
    <property type="match status" value="1"/>
</dbReference>
<comment type="similarity">
    <text evidence="4">Belongs to the HAD-like hydrolase superfamily. MtnX family.</text>
</comment>
<comment type="caution">
    <text evidence="5">The sequence shown here is derived from an EMBL/GenBank/DDBJ whole genome shotgun (WGS) entry which is preliminary data.</text>
</comment>
<keyword evidence="6" id="KW-1185">Reference proteome</keyword>
<dbReference type="NCBIfam" id="NF007103">
    <property type="entry name" value="PRK09552.1"/>
    <property type="match status" value="1"/>
</dbReference>
<reference evidence="5 6" key="1">
    <citation type="submission" date="2016-07" db="EMBL/GenBank/DDBJ databases">
        <authorList>
            <person name="Townsley L."/>
            <person name="Shank E.A."/>
        </authorList>
    </citation>
    <scope>NUCLEOTIDE SEQUENCE [LARGE SCALE GENOMIC DNA]</scope>
    <source>
        <strain evidence="5 6">CH01</strain>
    </source>
</reference>
<dbReference type="Gene3D" id="3.90.1470.20">
    <property type="match status" value="1"/>
</dbReference>
<dbReference type="InterPro" id="IPR023214">
    <property type="entry name" value="HAD_sf"/>
</dbReference>
<dbReference type="NCBIfam" id="TIGR01489">
    <property type="entry name" value="DKMTPPase-SF"/>
    <property type="match status" value="1"/>
</dbReference>
<comment type="pathway">
    <text evidence="4">Amino-acid biosynthesis; L-methionine biosynthesis via salvage pathway; L-methionine from S-methyl-5-thio-alpha-D-ribose 1-phosphate: step 4/6.</text>
</comment>
<name>A0ABX2ZUZ9_9BACI</name>
<organism evidence="5 6">
    <name type="scientific">Gottfriedia luciferensis</name>
    <dbReference type="NCBI Taxonomy" id="178774"/>
    <lineage>
        <taxon>Bacteria</taxon>
        <taxon>Bacillati</taxon>
        <taxon>Bacillota</taxon>
        <taxon>Bacilli</taxon>
        <taxon>Bacillales</taxon>
        <taxon>Bacillaceae</taxon>
        <taxon>Gottfriedia</taxon>
    </lineage>
</organism>
<comment type="function">
    <text evidence="4">Dephosphorylates 2-hydroxy-3-keto-5-methylthiopentenyl-1-phosphate (HK-MTPenyl-1-P) yielding 1,2-dihydroxy-3-keto-5-methylthiopentene (DHK-MTPene).</text>
</comment>
<dbReference type="InterPro" id="IPR036412">
    <property type="entry name" value="HAD-like_sf"/>
</dbReference>
<accession>A0ABX2ZUZ9</accession>
<evidence type="ECO:0000313" key="6">
    <source>
        <dbReference type="Proteomes" id="UP000094580"/>
    </source>
</evidence>
<proteinExistence type="inferred from homology"/>
<dbReference type="PANTHER" id="PTHR28181:SF2">
    <property type="entry name" value="PHOSPHORIC MONOESTER HYDROLASE"/>
    <property type="match status" value="1"/>
</dbReference>
<protein>
    <recommendedName>
        <fullName evidence="4">2-hydroxy-3-keto-5-methylthiopentenyl-1-phosphate phosphatase</fullName>
        <shortName evidence="4">HK-MTPenyl-1-P phosphatase</shortName>
        <ecNumber evidence="4">3.1.3.87</ecNumber>
    </recommendedName>
</protein>
<evidence type="ECO:0000313" key="5">
    <source>
        <dbReference type="EMBL" id="ODG93199.1"/>
    </source>
</evidence>
<dbReference type="RefSeq" id="WP_069032280.1">
    <property type="nucleotide sequence ID" value="NZ_MDKC01000002.1"/>
</dbReference>
<dbReference type="EC" id="3.1.3.87" evidence="4"/>
<dbReference type="SUPFAM" id="SSF56784">
    <property type="entry name" value="HAD-like"/>
    <property type="match status" value="1"/>
</dbReference>
<dbReference type="PANTHER" id="PTHR28181">
    <property type="entry name" value="UPF0655 PROTEIN YCR015C"/>
    <property type="match status" value="1"/>
</dbReference>
<dbReference type="Gene3D" id="3.40.50.1000">
    <property type="entry name" value="HAD superfamily/HAD-like"/>
    <property type="match status" value="1"/>
</dbReference>
<dbReference type="InterPro" id="IPR017718">
    <property type="entry name" value="HAD-SF_hydro_IB_MtnX"/>
</dbReference>
<dbReference type="Proteomes" id="UP000094580">
    <property type="component" value="Unassembled WGS sequence"/>
</dbReference>
<keyword evidence="1 4" id="KW-0028">Amino-acid biosynthesis</keyword>
<evidence type="ECO:0000256" key="4">
    <source>
        <dbReference type="HAMAP-Rule" id="MF_01680"/>
    </source>
</evidence>
<comment type="catalytic activity">
    <reaction evidence="4">
        <text>2-hydroxy-5-methylsulfanyl-3-oxopent-1-enyl phosphate + H2O = 1,2-dihydroxy-5-(methylsulfanyl)pent-1-en-3-one + phosphate</text>
        <dbReference type="Rhea" id="RHEA:14481"/>
        <dbReference type="ChEBI" id="CHEBI:15377"/>
        <dbReference type="ChEBI" id="CHEBI:43474"/>
        <dbReference type="ChEBI" id="CHEBI:49252"/>
        <dbReference type="ChEBI" id="CHEBI:59505"/>
        <dbReference type="EC" id="3.1.3.87"/>
    </reaction>
</comment>
<evidence type="ECO:0000256" key="3">
    <source>
        <dbReference type="ARBA" id="ARBA00023167"/>
    </source>
</evidence>
<dbReference type="EMBL" id="MDKC01000002">
    <property type="protein sequence ID" value="ODG93199.1"/>
    <property type="molecule type" value="Genomic_DNA"/>
</dbReference>
<sequence length="217" mass="24487">MAIKIFCDFDGTITEGDNIVNLIKEFTPPSVSELTSEVLNGNISIREGVEKMFATIPSTKKQEMTDFVIDRTVIRDGFSDFIQFVSAQQYELKVVSGGLDFFVHPILADYLPTSDILCNRTDFTGQTVKIHWDHSCDENCTNDCGMCKPSVKRKFSESNDFIIVIGDSITDLQIAKEANLIFARDFLKDKCVELSLPFIPFENFDDIRASLEKEVLV</sequence>
<keyword evidence="3 4" id="KW-0486">Methionine biosynthesis</keyword>